<keyword evidence="3" id="KW-1185">Reference proteome</keyword>
<proteinExistence type="predicted"/>
<name>A0ABV1A2I6_9TELE</name>
<dbReference type="Proteomes" id="UP001469553">
    <property type="component" value="Unassembled WGS sequence"/>
</dbReference>
<evidence type="ECO:0000256" key="1">
    <source>
        <dbReference type="SAM" id="MobiDB-lite"/>
    </source>
</evidence>
<gene>
    <name evidence="2" type="ORF">AMECASPLE_031368</name>
</gene>
<dbReference type="EMBL" id="JAHRIP010079122">
    <property type="protein sequence ID" value="MEQ2312471.1"/>
    <property type="molecule type" value="Genomic_DNA"/>
</dbReference>
<sequence>MNLLTFLYQTDFQLSSSSGNGLVERKFACELLPLQICASVASSRETRWKWQQKFISREFIIPGDISAAMSVELRMFNCATKMDDSNTHEDLSDTLHSNSSQSCSILLR</sequence>
<evidence type="ECO:0000313" key="3">
    <source>
        <dbReference type="Proteomes" id="UP001469553"/>
    </source>
</evidence>
<organism evidence="2 3">
    <name type="scientific">Ameca splendens</name>
    <dbReference type="NCBI Taxonomy" id="208324"/>
    <lineage>
        <taxon>Eukaryota</taxon>
        <taxon>Metazoa</taxon>
        <taxon>Chordata</taxon>
        <taxon>Craniata</taxon>
        <taxon>Vertebrata</taxon>
        <taxon>Euteleostomi</taxon>
        <taxon>Actinopterygii</taxon>
        <taxon>Neopterygii</taxon>
        <taxon>Teleostei</taxon>
        <taxon>Neoteleostei</taxon>
        <taxon>Acanthomorphata</taxon>
        <taxon>Ovalentaria</taxon>
        <taxon>Atherinomorphae</taxon>
        <taxon>Cyprinodontiformes</taxon>
        <taxon>Goodeidae</taxon>
        <taxon>Ameca</taxon>
    </lineage>
</organism>
<feature type="compositionally biased region" description="Polar residues" evidence="1">
    <location>
        <begin position="94"/>
        <end position="108"/>
    </location>
</feature>
<accession>A0ABV1A2I6</accession>
<reference evidence="2 3" key="1">
    <citation type="submission" date="2021-06" db="EMBL/GenBank/DDBJ databases">
        <authorList>
            <person name="Palmer J.M."/>
        </authorList>
    </citation>
    <scope>NUCLEOTIDE SEQUENCE [LARGE SCALE GENOMIC DNA]</scope>
    <source>
        <strain evidence="2 3">AS_MEX2019</strain>
        <tissue evidence="2">Muscle</tissue>
    </source>
</reference>
<evidence type="ECO:0000313" key="2">
    <source>
        <dbReference type="EMBL" id="MEQ2312471.1"/>
    </source>
</evidence>
<comment type="caution">
    <text evidence="2">The sequence shown here is derived from an EMBL/GenBank/DDBJ whole genome shotgun (WGS) entry which is preliminary data.</text>
</comment>
<feature type="region of interest" description="Disordered" evidence="1">
    <location>
        <begin position="86"/>
        <end position="108"/>
    </location>
</feature>
<protein>
    <submittedName>
        <fullName evidence="2">Uncharacterized protein</fullName>
    </submittedName>
</protein>